<organism evidence="6 7">
    <name type="scientific">Uabimicrobium amorphum</name>
    <dbReference type="NCBI Taxonomy" id="2596890"/>
    <lineage>
        <taxon>Bacteria</taxon>
        <taxon>Pseudomonadati</taxon>
        <taxon>Planctomycetota</taxon>
        <taxon>Candidatus Uabimicrobiia</taxon>
        <taxon>Candidatus Uabimicrobiales</taxon>
        <taxon>Candidatus Uabimicrobiaceae</taxon>
        <taxon>Candidatus Uabimicrobium</taxon>
    </lineage>
</organism>
<dbReference type="Proteomes" id="UP000326354">
    <property type="component" value="Chromosome"/>
</dbReference>
<comment type="similarity">
    <text evidence="1">Belongs to the AB hydrolase superfamily. AB hydrolase 4 family.</text>
</comment>
<dbReference type="InterPro" id="IPR029058">
    <property type="entry name" value="AB_hydrolase_fold"/>
</dbReference>
<evidence type="ECO:0000259" key="5">
    <source>
        <dbReference type="Pfam" id="PF00561"/>
    </source>
</evidence>
<dbReference type="InterPro" id="IPR000952">
    <property type="entry name" value="AB_hydrolase_4_CS"/>
</dbReference>
<dbReference type="KEGG" id="uam:UABAM_05076"/>
<accession>A0A5S9IT66</accession>
<dbReference type="RefSeq" id="WP_151970736.1">
    <property type="nucleotide sequence ID" value="NZ_AP019860.1"/>
</dbReference>
<keyword evidence="7" id="KW-1185">Reference proteome</keyword>
<dbReference type="AlphaFoldDB" id="A0A5S9IT66"/>
<protein>
    <submittedName>
        <fullName evidence="6">Alpha/beta hydrolase</fullName>
    </submittedName>
</protein>
<evidence type="ECO:0000256" key="4">
    <source>
        <dbReference type="PIRSR" id="PIRSR005211-1"/>
    </source>
</evidence>
<gene>
    <name evidence="6" type="ORF">UABAM_05076</name>
</gene>
<dbReference type="GO" id="GO:0034338">
    <property type="term" value="F:short-chain carboxylesterase activity"/>
    <property type="evidence" value="ECO:0007669"/>
    <property type="project" value="TreeGrafter"/>
</dbReference>
<dbReference type="InterPro" id="IPR050960">
    <property type="entry name" value="AB_hydrolase_4_sf"/>
</dbReference>
<dbReference type="Gene3D" id="3.40.50.1820">
    <property type="entry name" value="alpha/beta hydrolase"/>
    <property type="match status" value="1"/>
</dbReference>
<evidence type="ECO:0000256" key="1">
    <source>
        <dbReference type="ARBA" id="ARBA00010884"/>
    </source>
</evidence>
<evidence type="ECO:0000313" key="6">
    <source>
        <dbReference type="EMBL" id="BBM86690.1"/>
    </source>
</evidence>
<keyword evidence="3 6" id="KW-0378">Hydrolase</keyword>
<dbReference type="GO" id="GO:0047372">
    <property type="term" value="F:monoacylglycerol lipase activity"/>
    <property type="evidence" value="ECO:0007669"/>
    <property type="project" value="TreeGrafter"/>
</dbReference>
<dbReference type="PANTHER" id="PTHR10794">
    <property type="entry name" value="ABHYDROLASE DOMAIN-CONTAINING PROTEIN"/>
    <property type="match status" value="1"/>
</dbReference>
<keyword evidence="2" id="KW-0719">Serine esterase</keyword>
<reference evidence="6 7" key="1">
    <citation type="submission" date="2019-08" db="EMBL/GenBank/DDBJ databases">
        <title>Complete genome sequence of Candidatus Uab amorphum.</title>
        <authorList>
            <person name="Shiratori T."/>
            <person name="Suzuki S."/>
            <person name="Kakizawa Y."/>
            <person name="Ishida K."/>
        </authorList>
    </citation>
    <scope>NUCLEOTIDE SEQUENCE [LARGE SCALE GENOMIC DNA]</scope>
    <source>
        <strain evidence="6 7">SRT547</strain>
    </source>
</reference>
<dbReference type="PIRSF" id="PIRSF005211">
    <property type="entry name" value="Ab_hydro_YheT"/>
    <property type="match status" value="1"/>
</dbReference>
<dbReference type="PANTHER" id="PTHR10794:SF94">
    <property type="entry name" value="ESTERASE YHET-RELATED"/>
    <property type="match status" value="1"/>
</dbReference>
<evidence type="ECO:0000313" key="7">
    <source>
        <dbReference type="Proteomes" id="UP000326354"/>
    </source>
</evidence>
<dbReference type="InterPro" id="IPR012020">
    <property type="entry name" value="ABHD4"/>
</dbReference>
<dbReference type="EMBL" id="AP019860">
    <property type="protein sequence ID" value="BBM86690.1"/>
    <property type="molecule type" value="Genomic_DNA"/>
</dbReference>
<name>A0A5S9IT66_UABAM</name>
<feature type="active site" description="Charge relay system" evidence="4">
    <location>
        <position position="263"/>
    </location>
</feature>
<dbReference type="OrthoDB" id="332676at2"/>
<dbReference type="SUPFAM" id="SSF53474">
    <property type="entry name" value="alpha/beta-Hydrolases"/>
    <property type="match status" value="1"/>
</dbReference>
<evidence type="ECO:0000256" key="2">
    <source>
        <dbReference type="ARBA" id="ARBA00022487"/>
    </source>
</evidence>
<feature type="domain" description="AB hydrolase-1" evidence="5">
    <location>
        <begin position="66"/>
        <end position="177"/>
    </location>
</feature>
<feature type="active site" description="Charge relay system" evidence="4">
    <location>
        <position position="291"/>
    </location>
</feature>
<sequence>MNTPTFQPHPLLKGGNAQTIAAVWWPATRFFPKHTKKTFRTVVDAENTLITHSHLQPQNSSECDDILLVHGFEGSSVSKYMLRMAKKSLQRKYNVHRMNLRSCGDSMRLCALPYHAGLWSDVLKVAQDVQVGKRLFIIGYSLGGNITLKMAGEKKLPESVAAIASVCAPLDLQKTLDRLIERPLYHKKFLGYICKNYERKRRIHPHTFPRLDAAPRSLVDFDEKVICRIYGFKGSQDYYTQSSCKDVLSEIEVPTLAIYAKDDPIIPCENYDDLLQQSENIEILAPSHGGHVAFIGDGKVAEDSDRFWADERIFSFFSRF</sequence>
<dbReference type="Pfam" id="PF00561">
    <property type="entry name" value="Abhydrolase_1"/>
    <property type="match status" value="1"/>
</dbReference>
<feature type="active site" description="Charge relay system" evidence="4">
    <location>
        <position position="141"/>
    </location>
</feature>
<evidence type="ECO:0000256" key="3">
    <source>
        <dbReference type="ARBA" id="ARBA00022801"/>
    </source>
</evidence>
<proteinExistence type="inferred from homology"/>
<dbReference type="PROSITE" id="PS01133">
    <property type="entry name" value="UPF0017"/>
    <property type="match status" value="1"/>
</dbReference>
<dbReference type="InterPro" id="IPR000073">
    <property type="entry name" value="AB_hydrolase_1"/>
</dbReference>